<evidence type="ECO:0000256" key="7">
    <source>
        <dbReference type="ARBA" id="ARBA00023295"/>
    </source>
</evidence>
<protein>
    <recommendedName>
        <fullName evidence="3 8">Alpha-galactosidase</fullName>
        <ecNumber evidence="3 8">3.2.1.22</ecNumber>
    </recommendedName>
    <alternativeName>
        <fullName evidence="8">Melibiase</fullName>
    </alternativeName>
</protein>
<feature type="chain" id="PRO_5011716937" description="Alpha-galactosidase" evidence="9">
    <location>
        <begin position="25"/>
        <end position="662"/>
    </location>
</feature>
<evidence type="ECO:0000256" key="5">
    <source>
        <dbReference type="ARBA" id="ARBA00022801"/>
    </source>
</evidence>
<evidence type="ECO:0000256" key="8">
    <source>
        <dbReference type="RuleBase" id="RU361168"/>
    </source>
</evidence>
<dbReference type="Gene3D" id="2.60.40.1180">
    <property type="entry name" value="Golgi alpha-mannosidase II"/>
    <property type="match status" value="1"/>
</dbReference>
<reference evidence="12" key="1">
    <citation type="submission" date="2016-10" db="EMBL/GenBank/DDBJ databases">
        <authorList>
            <person name="Varghese N."/>
            <person name="Submissions S."/>
        </authorList>
    </citation>
    <scope>NUCLEOTIDE SEQUENCE [LARGE SCALE GENOMIC DNA]</scope>
    <source>
        <strain evidence="12">DSM 44232</strain>
    </source>
</reference>
<dbReference type="InterPro" id="IPR038637">
    <property type="entry name" value="NPCBM_sf"/>
</dbReference>
<evidence type="ECO:0000256" key="6">
    <source>
        <dbReference type="ARBA" id="ARBA00023157"/>
    </source>
</evidence>
<feature type="signal peptide" evidence="9">
    <location>
        <begin position="1"/>
        <end position="24"/>
    </location>
</feature>
<accession>A0A1I6FEG9</accession>
<keyword evidence="12" id="KW-1185">Reference proteome</keyword>
<dbReference type="InterPro" id="IPR000111">
    <property type="entry name" value="Glyco_hydro_27/36_CS"/>
</dbReference>
<gene>
    <name evidence="11" type="ORF">SAMN04488564_113219</name>
</gene>
<dbReference type="Pfam" id="PF17801">
    <property type="entry name" value="Melibiase_C"/>
    <property type="match status" value="1"/>
</dbReference>
<dbReference type="Pfam" id="PF10633">
    <property type="entry name" value="NPCBM_assoc"/>
    <property type="match status" value="1"/>
</dbReference>
<proteinExistence type="inferred from homology"/>
<dbReference type="InterPro" id="IPR013222">
    <property type="entry name" value="Glyco_hyd_98_carb-bd"/>
</dbReference>
<dbReference type="PANTHER" id="PTHR11452">
    <property type="entry name" value="ALPHA-GALACTOSIDASE/ALPHA-N-ACETYLGALACTOSAMINIDASE"/>
    <property type="match status" value="1"/>
</dbReference>
<dbReference type="EC" id="3.2.1.22" evidence="3 8"/>
<evidence type="ECO:0000256" key="9">
    <source>
        <dbReference type="SAM" id="SignalP"/>
    </source>
</evidence>
<dbReference type="SUPFAM" id="SSF51445">
    <property type="entry name" value="(Trans)glycosidases"/>
    <property type="match status" value="1"/>
</dbReference>
<dbReference type="InterPro" id="IPR013785">
    <property type="entry name" value="Aldolase_TIM"/>
</dbReference>
<evidence type="ECO:0000256" key="3">
    <source>
        <dbReference type="ARBA" id="ARBA00012755"/>
    </source>
</evidence>
<evidence type="ECO:0000256" key="1">
    <source>
        <dbReference type="ARBA" id="ARBA00001255"/>
    </source>
</evidence>
<name>A0A1I6FEG9_9PSEU</name>
<keyword evidence="7 8" id="KW-0326">Glycosidase</keyword>
<dbReference type="InterPro" id="IPR013783">
    <property type="entry name" value="Ig-like_fold"/>
</dbReference>
<dbReference type="InterPro" id="IPR018905">
    <property type="entry name" value="A-galactase_NEW3"/>
</dbReference>
<dbReference type="Gene3D" id="2.60.120.1060">
    <property type="entry name" value="NPCBM/NEW2 domain"/>
    <property type="match status" value="1"/>
</dbReference>
<organism evidence="11 12">
    <name type="scientific">Lentzea waywayandensis</name>
    <dbReference type="NCBI Taxonomy" id="84724"/>
    <lineage>
        <taxon>Bacteria</taxon>
        <taxon>Bacillati</taxon>
        <taxon>Actinomycetota</taxon>
        <taxon>Actinomycetes</taxon>
        <taxon>Pseudonocardiales</taxon>
        <taxon>Pseudonocardiaceae</taxon>
        <taxon>Lentzea</taxon>
    </lineage>
</organism>
<evidence type="ECO:0000256" key="2">
    <source>
        <dbReference type="ARBA" id="ARBA00009743"/>
    </source>
</evidence>
<dbReference type="EMBL" id="FOYL01000013">
    <property type="protein sequence ID" value="SFR28371.1"/>
    <property type="molecule type" value="Genomic_DNA"/>
</dbReference>
<dbReference type="InterPro" id="IPR017853">
    <property type="entry name" value="GH"/>
</dbReference>
<evidence type="ECO:0000259" key="10">
    <source>
        <dbReference type="SMART" id="SM00776"/>
    </source>
</evidence>
<evidence type="ECO:0000313" key="12">
    <source>
        <dbReference type="Proteomes" id="UP000198583"/>
    </source>
</evidence>
<dbReference type="GO" id="GO:0016052">
    <property type="term" value="P:carbohydrate catabolic process"/>
    <property type="evidence" value="ECO:0007669"/>
    <property type="project" value="UniProtKB-ARBA"/>
</dbReference>
<keyword evidence="4 9" id="KW-0732">Signal</keyword>
<dbReference type="Gene3D" id="3.20.20.70">
    <property type="entry name" value="Aldolase class I"/>
    <property type="match status" value="1"/>
</dbReference>
<comment type="catalytic activity">
    <reaction evidence="1 8">
        <text>Hydrolysis of terminal, non-reducing alpha-D-galactose residues in alpha-D-galactosides, including galactose oligosaccharides, galactomannans and galactolipids.</text>
        <dbReference type="EC" id="3.2.1.22"/>
    </reaction>
</comment>
<evidence type="ECO:0000256" key="4">
    <source>
        <dbReference type="ARBA" id="ARBA00022729"/>
    </source>
</evidence>
<dbReference type="CDD" id="cd14792">
    <property type="entry name" value="GH27"/>
    <property type="match status" value="1"/>
</dbReference>
<dbReference type="SUPFAM" id="SSF49785">
    <property type="entry name" value="Galactose-binding domain-like"/>
    <property type="match status" value="1"/>
</dbReference>
<dbReference type="PROSITE" id="PS00512">
    <property type="entry name" value="ALPHA_GALACTOSIDASE"/>
    <property type="match status" value="1"/>
</dbReference>
<dbReference type="Pfam" id="PF16499">
    <property type="entry name" value="Melibiase_2"/>
    <property type="match status" value="1"/>
</dbReference>
<dbReference type="InterPro" id="IPR041233">
    <property type="entry name" value="Melibiase_C"/>
</dbReference>
<dbReference type="Proteomes" id="UP000198583">
    <property type="component" value="Unassembled WGS sequence"/>
</dbReference>
<dbReference type="SUPFAM" id="SSF51011">
    <property type="entry name" value="Glycosyl hydrolase domain"/>
    <property type="match status" value="1"/>
</dbReference>
<evidence type="ECO:0000313" key="11">
    <source>
        <dbReference type="EMBL" id="SFR28371.1"/>
    </source>
</evidence>
<feature type="domain" description="Glycosyl hydrolase family 98 putative carbohydrate-binding module" evidence="10">
    <location>
        <begin position="515"/>
        <end position="662"/>
    </location>
</feature>
<dbReference type="Pfam" id="PF08305">
    <property type="entry name" value="NPCBM"/>
    <property type="match status" value="1"/>
</dbReference>
<dbReference type="Gene3D" id="2.60.40.10">
    <property type="entry name" value="Immunoglobulins"/>
    <property type="match status" value="1"/>
</dbReference>
<dbReference type="PANTHER" id="PTHR11452:SF75">
    <property type="entry name" value="ALPHA-GALACTOSIDASE MEL1"/>
    <property type="match status" value="1"/>
</dbReference>
<keyword evidence="5 8" id="KW-0378">Hydrolase</keyword>
<dbReference type="GO" id="GO:0004557">
    <property type="term" value="F:alpha-galactosidase activity"/>
    <property type="evidence" value="ECO:0007669"/>
    <property type="project" value="UniProtKB-EC"/>
</dbReference>
<keyword evidence="6 8" id="KW-1015">Disulfide bond</keyword>
<sequence>MRSLLTALALVAASVVVPAPPAAAVDPTLALTPPMGFNNWNTTGCDINEQMIRDMADIFVTKGLKDAGYQYVNVDDCWADATRDPATGRLRHHPVRFPSGMKALADYIHARGLKFGIYTSAGVQTCAKTMPGALDHEEIDAQTFADWGVDYLKYDNCNNEGRPALERYTKMRDALKKTGRPIVYSICEWGQNKPWEWGKGVGHLWRTTGDINDTWSKTVEILKLNAPLDAYAGPGHWNDPDMLEVGNGRQTTVEYRSHFALWSIMAAPLLIGADLRKVSAEHLDILRNKEIIAVNQDRLGVQGKVIHQKDGHWVFVKPLANGDKTVALFNESEVNATISTSARAVGLPASVGYTVRDLWQGKNFQSAGQISASLPPHGTAIFRVKASQDWYRHEPAIDTSLDVAVSVPGIPSTITPAGEPFVATVTATNQAPIPLLNASTSFVAPAGWKVERLSSERAAVLLTSQSVQSKWRVTPPAGVTPGAHALRGSLGVTWVGHGKLSRPVEAGVLVPGAGPSGEVWASDVGFTTERSGYGPVERDRSNGGYLGGDGKTLTINGKTYAKGLGAHANAELILYLGGRCTSFSSDVGIDDERDVNQLGSAIFEVWADGTKVADSGLRTWRDDAVSLTGSLKGAKFLRLVLNDGGDGVRFDRGDFAAARLTC</sequence>
<dbReference type="FunFam" id="3.20.20.70:FF:000202">
    <property type="entry name" value="Alpha-galactosidase"/>
    <property type="match status" value="1"/>
</dbReference>
<dbReference type="InterPro" id="IPR013780">
    <property type="entry name" value="Glyco_hydro_b"/>
</dbReference>
<dbReference type="InterPro" id="IPR008979">
    <property type="entry name" value="Galactose-bd-like_sf"/>
</dbReference>
<dbReference type="RefSeq" id="WP_245822485.1">
    <property type="nucleotide sequence ID" value="NZ_FOYL01000013.1"/>
</dbReference>
<dbReference type="PRINTS" id="PR00740">
    <property type="entry name" value="GLHYDRLASE27"/>
</dbReference>
<dbReference type="STRING" id="84724.SAMN04488564_113219"/>
<dbReference type="AlphaFoldDB" id="A0A1I6FEG9"/>
<comment type="similarity">
    <text evidence="2 8">Belongs to the glycosyl hydrolase 27 family.</text>
</comment>
<dbReference type="InterPro" id="IPR002241">
    <property type="entry name" value="Glyco_hydro_27"/>
</dbReference>
<dbReference type="SMART" id="SM00776">
    <property type="entry name" value="NPCBM"/>
    <property type="match status" value="1"/>
</dbReference>